<dbReference type="RefSeq" id="WP_004717169.1">
    <property type="nucleotide sequence ID" value="NZ_CCYO01000002.1"/>
</dbReference>
<dbReference type="PANTHER" id="PTHR30118:SF15">
    <property type="entry name" value="TRANSCRIPTIONAL REGULATORY PROTEIN"/>
    <property type="match status" value="1"/>
</dbReference>
<keyword evidence="2" id="KW-0805">Transcription regulation</keyword>
<dbReference type="SUPFAM" id="SSF46785">
    <property type="entry name" value="Winged helix' DNA-binding domain"/>
    <property type="match status" value="1"/>
</dbReference>
<dbReference type="OrthoDB" id="8557381at2"/>
<dbReference type="STRING" id="29486.UGYR_16070"/>
<organism evidence="6">
    <name type="scientific">Yersinia ruckeri</name>
    <dbReference type="NCBI Taxonomy" id="29486"/>
    <lineage>
        <taxon>Bacteria</taxon>
        <taxon>Pseudomonadati</taxon>
        <taxon>Pseudomonadota</taxon>
        <taxon>Gammaproteobacteria</taxon>
        <taxon>Enterobacterales</taxon>
        <taxon>Yersiniaceae</taxon>
        <taxon>Yersinia</taxon>
    </lineage>
</organism>
<dbReference type="GeneID" id="66879011"/>
<dbReference type="InterPro" id="IPR005119">
    <property type="entry name" value="LysR_subst-bd"/>
</dbReference>
<dbReference type="GO" id="GO:0003677">
    <property type="term" value="F:DNA binding"/>
    <property type="evidence" value="ECO:0007669"/>
    <property type="project" value="UniProtKB-KW"/>
</dbReference>
<reference evidence="7 8" key="2">
    <citation type="submission" date="2018-06" db="EMBL/GenBank/DDBJ databases">
        <authorList>
            <consortium name="Pathogen Informatics"/>
            <person name="Doyle S."/>
        </authorList>
    </citation>
    <scope>NUCLEOTIDE SEQUENCE [LARGE SCALE GENOMIC DNA]</scope>
    <source>
        <strain evidence="7 8">NCTC10476</strain>
    </source>
</reference>
<evidence type="ECO:0000256" key="4">
    <source>
        <dbReference type="ARBA" id="ARBA00023163"/>
    </source>
</evidence>
<feature type="domain" description="HTH lysR-type" evidence="5">
    <location>
        <begin position="7"/>
        <end position="64"/>
    </location>
</feature>
<dbReference type="Gene3D" id="1.10.10.10">
    <property type="entry name" value="Winged helix-like DNA-binding domain superfamily/Winged helix DNA-binding domain"/>
    <property type="match status" value="1"/>
</dbReference>
<proteinExistence type="inferred from homology"/>
<dbReference type="Pfam" id="PF03466">
    <property type="entry name" value="LysR_substrate"/>
    <property type="match status" value="1"/>
</dbReference>
<dbReference type="InterPro" id="IPR036388">
    <property type="entry name" value="WH-like_DNA-bd_sf"/>
</dbReference>
<evidence type="ECO:0000313" key="7">
    <source>
        <dbReference type="EMBL" id="SUP99602.1"/>
    </source>
</evidence>
<protein>
    <submittedName>
        <fullName evidence="7">Leucine transcriptional activator</fullName>
    </submittedName>
    <submittedName>
        <fullName evidence="6">Transcriptional regulator, LysR family</fullName>
    </submittedName>
</protein>
<name>A0A0A8VBA4_YERRU</name>
<reference evidence="6" key="1">
    <citation type="journal article" date="2015" name="Genome Announc.">
        <title>Complete Genome Sequence of Yersinia ruckeri Strain CSF007-82, Etiologic Agent of Red Mouth Disease in Salmonid Fish.</title>
        <authorList>
            <person name="Nelson M.C."/>
            <person name="LaPatra S.E."/>
            <person name="Welch T.J."/>
            <person name="Graf J."/>
        </authorList>
    </citation>
    <scope>NUCLEOTIDE SEQUENCE</scope>
    <source>
        <strain evidence="6">CSF007-82</strain>
    </source>
</reference>
<evidence type="ECO:0000256" key="1">
    <source>
        <dbReference type="ARBA" id="ARBA00009437"/>
    </source>
</evidence>
<evidence type="ECO:0000313" key="8">
    <source>
        <dbReference type="Proteomes" id="UP000255169"/>
    </source>
</evidence>
<dbReference type="PROSITE" id="PS50931">
    <property type="entry name" value="HTH_LYSR"/>
    <property type="match status" value="1"/>
</dbReference>
<dbReference type="SUPFAM" id="SSF53850">
    <property type="entry name" value="Periplasmic binding protein-like II"/>
    <property type="match status" value="1"/>
</dbReference>
<dbReference type="EMBL" id="UHJG01000001">
    <property type="protein sequence ID" value="SUP99602.1"/>
    <property type="molecule type" value="Genomic_DNA"/>
</dbReference>
<dbReference type="InterPro" id="IPR036390">
    <property type="entry name" value="WH_DNA-bd_sf"/>
</dbReference>
<evidence type="ECO:0000259" key="5">
    <source>
        <dbReference type="PROSITE" id="PS50931"/>
    </source>
</evidence>
<dbReference type="Pfam" id="PF00126">
    <property type="entry name" value="HTH_1"/>
    <property type="match status" value="1"/>
</dbReference>
<keyword evidence="4" id="KW-0804">Transcription</keyword>
<dbReference type="PANTHER" id="PTHR30118">
    <property type="entry name" value="HTH-TYPE TRANSCRIPTIONAL REGULATOR LEUO-RELATED"/>
    <property type="match status" value="1"/>
</dbReference>
<evidence type="ECO:0000256" key="2">
    <source>
        <dbReference type="ARBA" id="ARBA00023015"/>
    </source>
</evidence>
<dbReference type="InterPro" id="IPR050389">
    <property type="entry name" value="LysR-type_TF"/>
</dbReference>
<dbReference type="EMBL" id="LN681231">
    <property type="protein sequence ID" value="CEK27042.1"/>
    <property type="molecule type" value="Genomic_DNA"/>
</dbReference>
<dbReference type="Gene3D" id="3.40.190.10">
    <property type="entry name" value="Periplasmic binding protein-like II"/>
    <property type="match status" value="2"/>
</dbReference>
<comment type="similarity">
    <text evidence="1">Belongs to the LysR transcriptional regulatory family.</text>
</comment>
<dbReference type="PRINTS" id="PR00039">
    <property type="entry name" value="HTHLYSR"/>
</dbReference>
<keyword evidence="3" id="KW-0238">DNA-binding</keyword>
<dbReference type="GO" id="GO:0003700">
    <property type="term" value="F:DNA-binding transcription factor activity"/>
    <property type="evidence" value="ECO:0007669"/>
    <property type="project" value="InterPro"/>
</dbReference>
<sequence>MNSLRAIDLNLLVILDVLLSERHVSRAAKRLYMSQPAVSHALNRLRYLLDDELLVRVAGGFQLTRRAAALIEPLKEVLEKVRYIIGTGNFEPALATQRFRIALSDYGAAMVLPGLLQRLRQQAPGIDLVVEQASREQMIEQVMAGQLDLALGVFPDLPADMTASRLFEEHFVCVIDQANPLARKKYFTLDDYLVQPHLLVSMRGESVGEVETALAELGVRRRVAAIMPHFLLAPQALAGTDLLLTVASRVVTIQQESMNLQRLTLPFTVPNFDFVQIWHNRNHGKEDHRWLRQQVAESC</sequence>
<gene>
    <name evidence="7" type="primary">leuO_1</name>
    <name evidence="6" type="ORF">CSF007_6425</name>
    <name evidence="7" type="ORF">NCTC10476_00837</name>
</gene>
<dbReference type="AlphaFoldDB" id="A0A0A8VBA4"/>
<dbReference type="Proteomes" id="UP000255169">
    <property type="component" value="Unassembled WGS sequence"/>
</dbReference>
<dbReference type="InterPro" id="IPR000847">
    <property type="entry name" value="LysR_HTH_N"/>
</dbReference>
<evidence type="ECO:0000313" key="6">
    <source>
        <dbReference type="EMBL" id="CEK27042.1"/>
    </source>
</evidence>
<keyword evidence="8" id="KW-1185">Reference proteome</keyword>
<accession>A0A0A8VBA4</accession>
<evidence type="ECO:0000256" key="3">
    <source>
        <dbReference type="ARBA" id="ARBA00023125"/>
    </source>
</evidence>